<feature type="non-terminal residue" evidence="2">
    <location>
        <position position="48"/>
    </location>
</feature>
<evidence type="ECO:0000313" key="3">
    <source>
        <dbReference type="Proteomes" id="UP001286313"/>
    </source>
</evidence>
<sequence length="48" mass="5265">MGGRGRKTQLAQHARFPRLDTNRRDGVECPDPPDQAQSNPTLLSPAHA</sequence>
<feature type="region of interest" description="Disordered" evidence="1">
    <location>
        <begin position="1"/>
        <end position="48"/>
    </location>
</feature>
<organism evidence="2 3">
    <name type="scientific">Petrolisthes cinctipes</name>
    <name type="common">Flat porcelain crab</name>
    <dbReference type="NCBI Taxonomy" id="88211"/>
    <lineage>
        <taxon>Eukaryota</taxon>
        <taxon>Metazoa</taxon>
        <taxon>Ecdysozoa</taxon>
        <taxon>Arthropoda</taxon>
        <taxon>Crustacea</taxon>
        <taxon>Multicrustacea</taxon>
        <taxon>Malacostraca</taxon>
        <taxon>Eumalacostraca</taxon>
        <taxon>Eucarida</taxon>
        <taxon>Decapoda</taxon>
        <taxon>Pleocyemata</taxon>
        <taxon>Anomura</taxon>
        <taxon>Galatheoidea</taxon>
        <taxon>Porcellanidae</taxon>
        <taxon>Petrolisthes</taxon>
    </lineage>
</organism>
<evidence type="ECO:0000256" key="1">
    <source>
        <dbReference type="SAM" id="MobiDB-lite"/>
    </source>
</evidence>
<feature type="compositionally biased region" description="Basic and acidic residues" evidence="1">
    <location>
        <begin position="17"/>
        <end position="27"/>
    </location>
</feature>
<dbReference type="AlphaFoldDB" id="A0AAE1EUZ9"/>
<comment type="caution">
    <text evidence="2">The sequence shown here is derived from an EMBL/GenBank/DDBJ whole genome shotgun (WGS) entry which is preliminary data.</text>
</comment>
<dbReference type="Proteomes" id="UP001286313">
    <property type="component" value="Unassembled WGS sequence"/>
</dbReference>
<dbReference type="EMBL" id="JAWQEG010004394">
    <property type="protein sequence ID" value="KAK3861830.1"/>
    <property type="molecule type" value="Genomic_DNA"/>
</dbReference>
<protein>
    <submittedName>
        <fullName evidence="2">Uncharacterized protein</fullName>
    </submittedName>
</protein>
<keyword evidence="3" id="KW-1185">Reference proteome</keyword>
<evidence type="ECO:0000313" key="2">
    <source>
        <dbReference type="EMBL" id="KAK3861830.1"/>
    </source>
</evidence>
<reference evidence="2" key="1">
    <citation type="submission" date="2023-10" db="EMBL/GenBank/DDBJ databases">
        <title>Genome assemblies of two species of porcelain crab, Petrolisthes cinctipes and Petrolisthes manimaculis (Anomura: Porcellanidae).</title>
        <authorList>
            <person name="Angst P."/>
        </authorList>
    </citation>
    <scope>NUCLEOTIDE SEQUENCE</scope>
    <source>
        <strain evidence="2">PB745_01</strain>
        <tissue evidence="2">Gill</tissue>
    </source>
</reference>
<accession>A0AAE1EUZ9</accession>
<gene>
    <name evidence="2" type="ORF">Pcinc_032243</name>
</gene>
<proteinExistence type="predicted"/>
<name>A0AAE1EUZ9_PETCI</name>